<dbReference type="Pfam" id="PF13277">
    <property type="entry name" value="YmdB"/>
    <property type="match status" value="1"/>
</dbReference>
<evidence type="ECO:0000313" key="3">
    <source>
        <dbReference type="EMBL" id="QOL19754.1"/>
    </source>
</evidence>
<dbReference type="RefSeq" id="WP_350332497.1">
    <property type="nucleotide sequence ID" value="NZ_CP054719.1"/>
</dbReference>
<dbReference type="CDD" id="cd07382">
    <property type="entry name" value="MPP_DR1281"/>
    <property type="match status" value="1"/>
</dbReference>
<dbReference type="PIRSF" id="PIRSF004789">
    <property type="entry name" value="DR1281"/>
    <property type="match status" value="1"/>
</dbReference>
<dbReference type="Proteomes" id="UP000594001">
    <property type="component" value="Chromosome"/>
</dbReference>
<dbReference type="InterPro" id="IPR005235">
    <property type="entry name" value="YmdB-like"/>
</dbReference>
<proteinExistence type="predicted"/>
<dbReference type="InterPro" id="IPR029052">
    <property type="entry name" value="Metallo-depent_PP-like"/>
</dbReference>
<accession>A0A7L9RT44</accession>
<dbReference type="GO" id="GO:0046872">
    <property type="term" value="F:metal ion binding"/>
    <property type="evidence" value="ECO:0007669"/>
    <property type="project" value="UniProtKB-KW"/>
</dbReference>
<evidence type="ECO:0000256" key="1">
    <source>
        <dbReference type="PIRSR" id="PIRSR004789-50"/>
    </source>
</evidence>
<protein>
    <submittedName>
        <fullName evidence="3">TIGR00282 family metallophosphoesterase</fullName>
    </submittedName>
</protein>
<organism evidence="3 4">
    <name type="scientific">Candidatus Bodocaedibacter vickermanii</name>
    <dbReference type="NCBI Taxonomy" id="2741701"/>
    <lineage>
        <taxon>Bacteria</taxon>
        <taxon>Pseudomonadati</taxon>
        <taxon>Pseudomonadota</taxon>
        <taxon>Alphaproteobacteria</taxon>
        <taxon>Holosporales</taxon>
        <taxon>Candidatus Paracaedibacteraceae</taxon>
        <taxon>Candidatus Bodocaedibacter</taxon>
    </lineage>
</organism>
<feature type="binding site" evidence="2">
    <location>
        <position position="180"/>
    </location>
    <ligand>
        <name>Fe cation</name>
        <dbReference type="ChEBI" id="CHEBI:24875"/>
        <label>1</label>
    </ligand>
</feature>
<dbReference type="Gene3D" id="3.60.21.10">
    <property type="match status" value="1"/>
</dbReference>
<feature type="binding site" evidence="2">
    <location>
        <position position="153"/>
    </location>
    <ligand>
        <name>Fe cation</name>
        <dbReference type="ChEBI" id="CHEBI:24875"/>
        <label>2</label>
    </ligand>
</feature>
<dbReference type="EMBL" id="CP054719">
    <property type="protein sequence ID" value="QOL19754.1"/>
    <property type="molecule type" value="Genomic_DNA"/>
</dbReference>
<feature type="active site" description="Proton donor" evidence="1">
    <location>
        <position position="68"/>
    </location>
</feature>
<feature type="binding site" evidence="2">
    <location>
        <position position="40"/>
    </location>
    <ligand>
        <name>Fe cation</name>
        <dbReference type="ChEBI" id="CHEBI:24875"/>
        <label>1</label>
    </ligand>
</feature>
<gene>
    <name evidence="3" type="ORF">CPBP_00522</name>
</gene>
<dbReference type="GO" id="GO:0004113">
    <property type="term" value="F:2',3'-cyclic-nucleotide 3'-phosphodiesterase activity"/>
    <property type="evidence" value="ECO:0007669"/>
    <property type="project" value="TreeGrafter"/>
</dbReference>
<feature type="binding site" evidence="2">
    <location>
        <position position="8"/>
    </location>
    <ligand>
        <name>Fe cation</name>
        <dbReference type="ChEBI" id="CHEBI:24875"/>
        <label>1</label>
    </ligand>
</feature>
<feature type="binding site" evidence="2">
    <location>
        <position position="39"/>
    </location>
    <ligand>
        <name>Fe cation</name>
        <dbReference type="ChEBI" id="CHEBI:24875"/>
        <label>2</label>
    </ligand>
</feature>
<feature type="binding site" evidence="2">
    <location>
        <position position="67"/>
    </location>
    <ligand>
        <name>Fe cation</name>
        <dbReference type="ChEBI" id="CHEBI:24875"/>
        <label>2</label>
    </ligand>
</feature>
<dbReference type="NCBIfam" id="TIGR00282">
    <property type="entry name" value="TIGR00282 family metallophosphoesterase"/>
    <property type="match status" value="1"/>
</dbReference>
<dbReference type="AlphaFoldDB" id="A0A7L9RT44"/>
<evidence type="ECO:0000313" key="4">
    <source>
        <dbReference type="Proteomes" id="UP000594001"/>
    </source>
</evidence>
<feature type="binding site" evidence="2">
    <location>
        <position position="39"/>
    </location>
    <ligand>
        <name>Fe cation</name>
        <dbReference type="ChEBI" id="CHEBI:24875"/>
        <label>1</label>
    </ligand>
</feature>
<dbReference type="PANTHER" id="PTHR36303:SF1">
    <property type="entry name" value="2',3'-CYCLIC-NUCLEOTIDE 2'-PHOSPHODIESTERASE"/>
    <property type="match status" value="1"/>
</dbReference>
<dbReference type="PANTHER" id="PTHR36303">
    <property type="entry name" value="2',3'-CYCLIC-NUCLEOTIDE 2'-PHOSPHODIESTERASE"/>
    <property type="match status" value="1"/>
</dbReference>
<feature type="binding site" evidence="2">
    <location>
        <position position="178"/>
    </location>
    <ligand>
        <name>Fe cation</name>
        <dbReference type="ChEBI" id="CHEBI:24875"/>
        <label>2</label>
    </ligand>
</feature>
<dbReference type="SUPFAM" id="SSF56300">
    <property type="entry name" value="Metallo-dependent phosphatases"/>
    <property type="match status" value="1"/>
</dbReference>
<dbReference type="KEGG" id="pbal:CPBP_00522"/>
<sequence>MKLLFLGDIVGKSGRDAVLKHLPSLKTTYAPDCIIINAENAAHGFGITKSIAAELFDAGAHVVTSGNHIWDKQEILAYISQEKRVLRPHNYPPHLPGSGICEIETIKGQKVVVINIMGRLFMETLDDPFACIDTLLKPYILGRNAHAIFVDFHAETTSEKQAFCHYVDGRVSGVIGTHTHVPTADERIFPKGTAFQSDAGMCGDYYNSVIGMQVSGSLGKFLKRIPYDRMQPAEGEGTVCGALITLNSNGLASSIERVRAGKPL</sequence>
<name>A0A7L9RT44_9PROT</name>
<reference evidence="3 4" key="1">
    <citation type="submission" date="2020-06" db="EMBL/GenBank/DDBJ databases">
        <title>The endosymbiont of the kinetoplastid Bodo saltans is a Paracaedibacter-like alpha-proteobacterium possessing a putative toxin-antitoxin system.</title>
        <authorList>
            <person name="Midha S."/>
            <person name="Rigden D.J."/>
            <person name="Siozios S."/>
            <person name="Hurst G.D.D."/>
            <person name="Jackson A.P."/>
        </authorList>
    </citation>
    <scope>NUCLEOTIDE SEQUENCE [LARGE SCALE GENOMIC DNA]</scope>
    <source>
        <strain evidence="3">Lake Konstanz</strain>
    </source>
</reference>
<keyword evidence="4" id="KW-1185">Reference proteome</keyword>
<keyword evidence="2" id="KW-0479">Metal-binding</keyword>
<evidence type="ECO:0000256" key="2">
    <source>
        <dbReference type="PIRSR" id="PIRSR004789-51"/>
    </source>
</evidence>